<evidence type="ECO:0000256" key="1">
    <source>
        <dbReference type="SAM" id="SignalP"/>
    </source>
</evidence>
<evidence type="ECO:0000313" key="2">
    <source>
        <dbReference type="Proteomes" id="UP000504608"/>
    </source>
</evidence>
<dbReference type="AlphaFoldDB" id="A0A6J1IK24"/>
<feature type="non-terminal residue" evidence="3">
    <location>
        <position position="166"/>
    </location>
</feature>
<proteinExistence type="predicted"/>
<dbReference type="InterPro" id="IPR029058">
    <property type="entry name" value="AB_hydrolase_fold"/>
</dbReference>
<accession>A0A6J1IK24</accession>
<organism evidence="2 3">
    <name type="scientific">Cucurbita maxima</name>
    <name type="common">Pumpkin</name>
    <name type="synonym">Winter squash</name>
    <dbReference type="NCBI Taxonomy" id="3661"/>
    <lineage>
        <taxon>Eukaryota</taxon>
        <taxon>Viridiplantae</taxon>
        <taxon>Streptophyta</taxon>
        <taxon>Embryophyta</taxon>
        <taxon>Tracheophyta</taxon>
        <taxon>Spermatophyta</taxon>
        <taxon>Magnoliopsida</taxon>
        <taxon>eudicotyledons</taxon>
        <taxon>Gunneridae</taxon>
        <taxon>Pentapetalae</taxon>
        <taxon>rosids</taxon>
        <taxon>fabids</taxon>
        <taxon>Cucurbitales</taxon>
        <taxon>Cucurbitaceae</taxon>
        <taxon>Cucurbiteae</taxon>
        <taxon>Cucurbita</taxon>
    </lineage>
</organism>
<feature type="chain" id="PRO_5027028525" evidence="1">
    <location>
        <begin position="26"/>
        <end position="166"/>
    </location>
</feature>
<dbReference type="OrthoDB" id="443318at2759"/>
<dbReference type="GeneID" id="111474437"/>
<dbReference type="SUPFAM" id="SSF53474">
    <property type="entry name" value="alpha/beta-Hydrolases"/>
    <property type="match status" value="1"/>
</dbReference>
<dbReference type="Proteomes" id="UP000504608">
    <property type="component" value="Unplaced"/>
</dbReference>
<dbReference type="KEGG" id="cmax:111474437"/>
<name>A0A6J1IK24_CUCMA</name>
<keyword evidence="1" id="KW-0732">Signal</keyword>
<gene>
    <name evidence="3" type="primary">LOC111474437</name>
</gene>
<sequence length="166" mass="18341">MAKLLVLHLCFVLITSSSLFHVGTSITDKSQDGSEEWGYVQVRPKAHMFWWLYRSPSRVDVSSKPWPTILLLQGGPVWELLGYRAIELKLDAKKLNMAEKSRPLDNPVGTGCSYVESGGEFTKGDMEAAIDMMTLPAESEGGKFAVTLALSLLRVIQARNLTLNLG</sequence>
<protein>
    <submittedName>
        <fullName evidence="3">Serine carboxypeptidase-like 51</fullName>
    </submittedName>
</protein>
<reference evidence="3" key="1">
    <citation type="submission" date="2025-08" db="UniProtKB">
        <authorList>
            <consortium name="RefSeq"/>
        </authorList>
    </citation>
    <scope>IDENTIFICATION</scope>
    <source>
        <tissue evidence="3">Young leaves</tissue>
    </source>
</reference>
<evidence type="ECO:0000313" key="3">
    <source>
        <dbReference type="RefSeq" id="XP_022975294.1"/>
    </source>
</evidence>
<dbReference type="RefSeq" id="XP_022975294.1">
    <property type="nucleotide sequence ID" value="XM_023119526.1"/>
</dbReference>
<dbReference type="Gene3D" id="3.40.50.1820">
    <property type="entry name" value="alpha/beta hydrolase"/>
    <property type="match status" value="1"/>
</dbReference>
<keyword evidence="2" id="KW-1185">Reference proteome</keyword>
<feature type="signal peptide" evidence="1">
    <location>
        <begin position="1"/>
        <end position="25"/>
    </location>
</feature>